<dbReference type="Proteomes" id="UP000076268">
    <property type="component" value="Unassembled WGS sequence"/>
</dbReference>
<dbReference type="STRING" id="1794912.AXX12_13560"/>
<evidence type="ECO:0000313" key="8">
    <source>
        <dbReference type="Proteomes" id="UP000076268"/>
    </source>
</evidence>
<keyword evidence="3 5" id="KW-1133">Transmembrane helix</keyword>
<keyword evidence="4 5" id="KW-0472">Membrane</keyword>
<sequence length="134" mass="15185">MLSRFFKWGVLRKLAEQAGKWKAELYVLYLAARDGRTPVLPKIIAAVVVGYAFSPIDFIPDFIPLLGYVDEIILVPLGIMLALRLIPQQVLADCRRQAALNPLSKKVKIWAAGAIIVVSWLAILFYLFWRFVLN</sequence>
<proteinExistence type="predicted"/>
<protein>
    <recommendedName>
        <fullName evidence="6">DUF1232 domain-containing protein</fullName>
    </recommendedName>
</protein>
<dbReference type="Pfam" id="PF06803">
    <property type="entry name" value="DUF1232"/>
    <property type="match status" value="1"/>
</dbReference>
<keyword evidence="2 5" id="KW-0812">Transmembrane</keyword>
<evidence type="ECO:0000259" key="6">
    <source>
        <dbReference type="Pfam" id="PF06803"/>
    </source>
</evidence>
<evidence type="ECO:0000313" key="7">
    <source>
        <dbReference type="EMBL" id="KYZ75423.1"/>
    </source>
</evidence>
<evidence type="ECO:0000256" key="4">
    <source>
        <dbReference type="ARBA" id="ARBA00023136"/>
    </source>
</evidence>
<feature type="domain" description="DUF1232" evidence="6">
    <location>
        <begin position="42"/>
        <end position="77"/>
    </location>
</feature>
<comment type="caution">
    <text evidence="7">The sequence shown here is derived from an EMBL/GenBank/DDBJ whole genome shotgun (WGS) entry which is preliminary data.</text>
</comment>
<keyword evidence="8" id="KW-1185">Reference proteome</keyword>
<comment type="subcellular location">
    <subcellularLocation>
        <location evidence="1">Endomembrane system</location>
        <topology evidence="1">Multi-pass membrane protein</topology>
    </subcellularLocation>
</comment>
<evidence type="ECO:0000256" key="3">
    <source>
        <dbReference type="ARBA" id="ARBA00022989"/>
    </source>
</evidence>
<dbReference type="EMBL" id="LSGP01000025">
    <property type="protein sequence ID" value="KYZ75423.1"/>
    <property type="molecule type" value="Genomic_DNA"/>
</dbReference>
<feature type="transmembrane region" description="Helical" evidence="5">
    <location>
        <begin position="65"/>
        <end position="86"/>
    </location>
</feature>
<name>A0A154BN53_ANASB</name>
<evidence type="ECO:0000256" key="2">
    <source>
        <dbReference type="ARBA" id="ARBA00022692"/>
    </source>
</evidence>
<evidence type="ECO:0000256" key="5">
    <source>
        <dbReference type="SAM" id="Phobius"/>
    </source>
</evidence>
<accession>A0A154BN53</accession>
<gene>
    <name evidence="7" type="ORF">AXX12_13560</name>
</gene>
<feature type="transmembrane region" description="Helical" evidence="5">
    <location>
        <begin position="39"/>
        <end position="59"/>
    </location>
</feature>
<feature type="transmembrane region" description="Helical" evidence="5">
    <location>
        <begin position="107"/>
        <end position="129"/>
    </location>
</feature>
<dbReference type="AlphaFoldDB" id="A0A154BN53"/>
<dbReference type="InterPro" id="IPR010652">
    <property type="entry name" value="DUF1232"/>
</dbReference>
<dbReference type="GO" id="GO:0012505">
    <property type="term" value="C:endomembrane system"/>
    <property type="evidence" value="ECO:0007669"/>
    <property type="project" value="UniProtKB-SubCell"/>
</dbReference>
<organism evidence="7 8">
    <name type="scientific">Anaerosporomusa subterranea</name>
    <dbReference type="NCBI Taxonomy" id="1794912"/>
    <lineage>
        <taxon>Bacteria</taxon>
        <taxon>Bacillati</taxon>
        <taxon>Bacillota</taxon>
        <taxon>Negativicutes</taxon>
        <taxon>Acetonemataceae</taxon>
        <taxon>Anaerosporomusa</taxon>
    </lineage>
</organism>
<evidence type="ECO:0000256" key="1">
    <source>
        <dbReference type="ARBA" id="ARBA00004127"/>
    </source>
</evidence>
<reference evidence="7 8" key="1">
    <citation type="submission" date="2016-02" db="EMBL/GenBank/DDBJ databases">
        <title>Anaerosporomusa subterraneum gen. nov., sp. nov., a spore-forming obligate anaerobe isolated from saprolite.</title>
        <authorList>
            <person name="Choi J.K."/>
            <person name="Shah M."/>
            <person name="Yee N."/>
        </authorList>
    </citation>
    <scope>NUCLEOTIDE SEQUENCE [LARGE SCALE GENOMIC DNA]</scope>
    <source>
        <strain evidence="7 8">RU4</strain>
    </source>
</reference>